<dbReference type="PANTHER" id="PTHR13520:SF0">
    <property type="entry name" value="RAD50-INTERACTING PROTEIN 1"/>
    <property type="match status" value="1"/>
</dbReference>
<dbReference type="VEuPathDB" id="VectorBase:AMAM014740"/>
<dbReference type="InterPro" id="IPR042044">
    <property type="entry name" value="EXOC6PINT-1/Sec15/Tip20_C_dom2"/>
</dbReference>
<dbReference type="EnsemblMetazoa" id="AMAM014740-RA">
    <property type="protein sequence ID" value="AMAM014740-PA"/>
    <property type="gene ID" value="AMAM014740"/>
</dbReference>
<name>A0A182SWB8_9DIPT</name>
<dbReference type="GO" id="GO:0060628">
    <property type="term" value="P:regulation of ER to Golgi vesicle-mediated transport"/>
    <property type="evidence" value="ECO:0007669"/>
    <property type="project" value="TreeGrafter"/>
</dbReference>
<proteinExistence type="predicted"/>
<dbReference type="AlphaFoldDB" id="A0A182SWB8"/>
<dbReference type="InterPro" id="IPR007528">
    <property type="entry name" value="RINT1_Tip20"/>
</dbReference>
<dbReference type="Pfam" id="PF04437">
    <property type="entry name" value="RINT1_TIP1"/>
    <property type="match status" value="1"/>
</dbReference>
<dbReference type="Proteomes" id="UP000075901">
    <property type="component" value="Unassembled WGS sequence"/>
</dbReference>
<dbReference type="PANTHER" id="PTHR13520">
    <property type="entry name" value="RAD50-INTERACTING PROTEIN 1 RINT-1"/>
    <property type="match status" value="1"/>
</dbReference>
<dbReference type="Gene3D" id="1.20.58.670">
    <property type="entry name" value="Dsl1p vesicle tethering complex, Tip20p subunit, domain D"/>
    <property type="match status" value="1"/>
</dbReference>
<protein>
    <submittedName>
        <fullName evidence="1">Uncharacterized protein</fullName>
    </submittedName>
</protein>
<dbReference type="PROSITE" id="PS51386">
    <property type="entry name" value="RINT1_TIP20"/>
    <property type="match status" value="1"/>
</dbReference>
<sequence length="217" mass="24855">MHAALYGPDADEISSVFDRTIEELNYCHQKLVEELVTWIVHEITSRSRPYRYDLWPSMNPHDAKETLMVSPSASEMFQTTINHLHDMEQELSTNVFMIVVRMIATELDQWMLSSMVMNTKFSNGGAQQFHYDMTRNLFGLFSQYAKKTNLLFKRINDTCALLTMPLGSAILLRETLLSAANDEDGLVRALQEVGLTVFDKNTTLAVLDRRNDMPRIG</sequence>
<evidence type="ECO:0000313" key="2">
    <source>
        <dbReference type="Proteomes" id="UP000075901"/>
    </source>
</evidence>
<evidence type="ECO:0000313" key="1">
    <source>
        <dbReference type="EnsemblMetazoa" id="AMAM014740-PA"/>
    </source>
</evidence>
<dbReference type="GO" id="GO:0070939">
    <property type="term" value="C:Dsl1/NZR complex"/>
    <property type="evidence" value="ECO:0007669"/>
    <property type="project" value="InterPro"/>
</dbReference>
<reference evidence="1" key="2">
    <citation type="submission" date="2020-05" db="UniProtKB">
        <authorList>
            <consortium name="EnsemblMetazoa"/>
        </authorList>
    </citation>
    <scope>IDENTIFICATION</scope>
    <source>
        <strain evidence="1">maculatus3</strain>
    </source>
</reference>
<organism evidence="1 2">
    <name type="scientific">Anopheles maculatus</name>
    <dbReference type="NCBI Taxonomy" id="74869"/>
    <lineage>
        <taxon>Eukaryota</taxon>
        <taxon>Metazoa</taxon>
        <taxon>Ecdysozoa</taxon>
        <taxon>Arthropoda</taxon>
        <taxon>Hexapoda</taxon>
        <taxon>Insecta</taxon>
        <taxon>Pterygota</taxon>
        <taxon>Neoptera</taxon>
        <taxon>Endopterygota</taxon>
        <taxon>Diptera</taxon>
        <taxon>Nematocera</taxon>
        <taxon>Culicoidea</taxon>
        <taxon>Culicidae</taxon>
        <taxon>Anophelinae</taxon>
        <taxon>Anopheles</taxon>
        <taxon>Anopheles maculatus group</taxon>
    </lineage>
</organism>
<dbReference type="GO" id="GO:0006890">
    <property type="term" value="P:retrograde vesicle-mediated transport, Golgi to endoplasmic reticulum"/>
    <property type="evidence" value="ECO:0007669"/>
    <property type="project" value="InterPro"/>
</dbReference>
<reference evidence="2" key="1">
    <citation type="submission" date="2013-09" db="EMBL/GenBank/DDBJ databases">
        <title>The Genome Sequence of Anopheles maculatus species B.</title>
        <authorList>
            <consortium name="The Broad Institute Genomics Platform"/>
            <person name="Neafsey D.E."/>
            <person name="Besansky N."/>
            <person name="Howell P."/>
            <person name="Walton C."/>
            <person name="Young S.K."/>
            <person name="Zeng Q."/>
            <person name="Gargeya S."/>
            <person name="Fitzgerald M."/>
            <person name="Haas B."/>
            <person name="Abouelleil A."/>
            <person name="Allen A.W."/>
            <person name="Alvarado L."/>
            <person name="Arachchi H.M."/>
            <person name="Berlin A.M."/>
            <person name="Chapman S.B."/>
            <person name="Gainer-Dewar J."/>
            <person name="Goldberg J."/>
            <person name="Griggs A."/>
            <person name="Gujja S."/>
            <person name="Hansen M."/>
            <person name="Howarth C."/>
            <person name="Imamovic A."/>
            <person name="Ireland A."/>
            <person name="Larimer J."/>
            <person name="McCowan C."/>
            <person name="Murphy C."/>
            <person name="Pearson M."/>
            <person name="Poon T.W."/>
            <person name="Priest M."/>
            <person name="Roberts A."/>
            <person name="Saif S."/>
            <person name="Shea T."/>
            <person name="Sisk P."/>
            <person name="Sykes S."/>
            <person name="Wortman J."/>
            <person name="Nusbaum C."/>
            <person name="Birren B."/>
        </authorList>
    </citation>
    <scope>NUCLEOTIDE SEQUENCE [LARGE SCALE GENOMIC DNA]</scope>
    <source>
        <strain evidence="2">maculatus3</strain>
    </source>
</reference>
<keyword evidence="2" id="KW-1185">Reference proteome</keyword>
<accession>A0A182SWB8</accession>
<dbReference type="GO" id="GO:0006888">
    <property type="term" value="P:endoplasmic reticulum to Golgi vesicle-mediated transport"/>
    <property type="evidence" value="ECO:0007669"/>
    <property type="project" value="InterPro"/>
</dbReference>